<evidence type="ECO:0000313" key="2">
    <source>
        <dbReference type="Proteomes" id="UP000198412"/>
    </source>
</evidence>
<sequence>MYNMKRIILLLLFTSFNLYSQVGGESIYNFLNLSGSARQAALGGKVFTLIDDVNQPIWNPAAINDNLDGKLAVSFMNYLADVSFATASYAHKINEKIGTFHTSINYLNFGSFVGADGDGVETGGFRAYDFSISIGYSYNIPNSDFYIGSNLKVINSVIENYSSFGLSTDIGILYYNEQNPFRFALVMRNMGYQITVFDEEREKLPTQFDMGASYKLQNVPIIWYLTLDNLQKWELAISNPSNSVIDIDGNATEENISFLDNSIRHFSLGVELFSESAFNIRLGYNFRRAKELMLVDKRTFSGFTAGFGIKMKKIKFDYAFSKYHSATNASTFSLNIDFN</sequence>
<evidence type="ECO:0000313" key="1">
    <source>
        <dbReference type="EMBL" id="SNR40044.1"/>
    </source>
</evidence>
<evidence type="ECO:0008006" key="3">
    <source>
        <dbReference type="Google" id="ProtNLM"/>
    </source>
</evidence>
<dbReference type="NCBIfam" id="NF033709">
    <property type="entry name" value="PorV_fam"/>
    <property type="match status" value="1"/>
</dbReference>
<organism evidence="1 2">
    <name type="scientific">Lutibacter flavus</name>
    <dbReference type="NCBI Taxonomy" id="691689"/>
    <lineage>
        <taxon>Bacteria</taxon>
        <taxon>Pseudomonadati</taxon>
        <taxon>Bacteroidota</taxon>
        <taxon>Flavobacteriia</taxon>
        <taxon>Flavobacteriales</taxon>
        <taxon>Flavobacteriaceae</taxon>
        <taxon>Lutibacter</taxon>
    </lineage>
</organism>
<accession>A0A238W102</accession>
<reference evidence="2" key="1">
    <citation type="submission" date="2017-06" db="EMBL/GenBank/DDBJ databases">
        <authorList>
            <person name="Varghese N."/>
            <person name="Submissions S."/>
        </authorList>
    </citation>
    <scope>NUCLEOTIDE SEQUENCE [LARGE SCALE GENOMIC DNA]</scope>
    <source>
        <strain evidence="2">DSM 27993</strain>
    </source>
</reference>
<dbReference type="EMBL" id="FZNX01000001">
    <property type="protein sequence ID" value="SNR40044.1"/>
    <property type="molecule type" value="Genomic_DNA"/>
</dbReference>
<proteinExistence type="predicted"/>
<keyword evidence="2" id="KW-1185">Reference proteome</keyword>
<dbReference type="Proteomes" id="UP000198412">
    <property type="component" value="Unassembled WGS sequence"/>
</dbReference>
<gene>
    <name evidence="1" type="ORF">SAMN04488111_1256</name>
</gene>
<dbReference type="AlphaFoldDB" id="A0A238W102"/>
<name>A0A238W102_9FLAO</name>
<dbReference type="NCBIfam" id="NF033711">
    <property type="entry name" value="T9SS_PorQ"/>
    <property type="match status" value="1"/>
</dbReference>
<protein>
    <recommendedName>
        <fullName evidence="3">Penicillin-binding protein</fullName>
    </recommendedName>
</protein>